<dbReference type="Gene3D" id="3.30.40.10">
    <property type="entry name" value="Zinc/RING finger domain, C3HC4 (zinc finger)"/>
    <property type="match status" value="1"/>
</dbReference>
<evidence type="ECO:0000256" key="3">
    <source>
        <dbReference type="ARBA" id="ARBA00022723"/>
    </source>
</evidence>
<evidence type="ECO:0000256" key="6">
    <source>
        <dbReference type="PROSITE-ProRule" id="PRU00175"/>
    </source>
</evidence>
<evidence type="ECO:0000259" key="7">
    <source>
        <dbReference type="PROSITE" id="PS50089"/>
    </source>
</evidence>
<gene>
    <name evidence="8" type="ORF">COLO4_29194</name>
</gene>
<keyword evidence="4 6" id="KW-0863">Zinc-finger</keyword>
<feature type="domain" description="RING-type" evidence="7">
    <location>
        <begin position="244"/>
        <end position="285"/>
    </location>
</feature>
<accession>A0A1R3HG07</accession>
<dbReference type="SMART" id="SM00184">
    <property type="entry name" value="RING"/>
    <property type="match status" value="1"/>
</dbReference>
<dbReference type="GO" id="GO:0008270">
    <property type="term" value="F:zinc ion binding"/>
    <property type="evidence" value="ECO:0007669"/>
    <property type="project" value="UniProtKB-KW"/>
</dbReference>
<dbReference type="AlphaFoldDB" id="A0A1R3HG07"/>
<evidence type="ECO:0000256" key="4">
    <source>
        <dbReference type="ARBA" id="ARBA00022771"/>
    </source>
</evidence>
<reference evidence="9" key="1">
    <citation type="submission" date="2013-09" db="EMBL/GenBank/DDBJ databases">
        <title>Corchorus olitorius genome sequencing.</title>
        <authorList>
            <person name="Alam M."/>
            <person name="Haque M.S."/>
            <person name="Islam M.S."/>
            <person name="Emdad E.M."/>
            <person name="Islam M.M."/>
            <person name="Ahmed B."/>
            <person name="Halim A."/>
            <person name="Hossen Q.M.M."/>
            <person name="Hossain M.Z."/>
            <person name="Ahmed R."/>
            <person name="Khan M.M."/>
            <person name="Islam R."/>
            <person name="Rashid M.M."/>
            <person name="Khan S.A."/>
            <person name="Rahman M.S."/>
            <person name="Alam M."/>
            <person name="Yahiya A.S."/>
            <person name="Khan M.S."/>
            <person name="Azam M.S."/>
            <person name="Haque T."/>
            <person name="Lashkar M.Z.H."/>
            <person name="Akhand A.I."/>
            <person name="Morshed G."/>
            <person name="Roy S."/>
            <person name="Uddin K.S."/>
            <person name="Rabeya T."/>
            <person name="Hossain A.S."/>
            <person name="Chowdhury A."/>
            <person name="Snigdha A.R."/>
            <person name="Mortoza M.S."/>
            <person name="Matin S.A."/>
            <person name="Hoque S.M.E."/>
            <person name="Islam M.K."/>
            <person name="Roy D.K."/>
            <person name="Haider R."/>
            <person name="Moosa M.M."/>
            <person name="Elias S.M."/>
            <person name="Hasan A.M."/>
            <person name="Jahan S."/>
            <person name="Shafiuddin M."/>
            <person name="Mahmood N."/>
            <person name="Shommy N.S."/>
        </authorList>
    </citation>
    <scope>NUCLEOTIDE SEQUENCE [LARGE SCALE GENOMIC DNA]</scope>
    <source>
        <strain evidence="9">cv. O-4</strain>
    </source>
</reference>
<dbReference type="EMBL" id="AWUE01020258">
    <property type="protein sequence ID" value="OMO69225.1"/>
    <property type="molecule type" value="Genomic_DNA"/>
</dbReference>
<organism evidence="8 9">
    <name type="scientific">Corchorus olitorius</name>
    <dbReference type="NCBI Taxonomy" id="93759"/>
    <lineage>
        <taxon>Eukaryota</taxon>
        <taxon>Viridiplantae</taxon>
        <taxon>Streptophyta</taxon>
        <taxon>Embryophyta</taxon>
        <taxon>Tracheophyta</taxon>
        <taxon>Spermatophyta</taxon>
        <taxon>Magnoliopsida</taxon>
        <taxon>eudicotyledons</taxon>
        <taxon>Gunneridae</taxon>
        <taxon>Pentapetalae</taxon>
        <taxon>rosids</taxon>
        <taxon>malvids</taxon>
        <taxon>Malvales</taxon>
        <taxon>Malvaceae</taxon>
        <taxon>Grewioideae</taxon>
        <taxon>Apeibeae</taxon>
        <taxon>Corchorus</taxon>
    </lineage>
</organism>
<comment type="caution">
    <text evidence="8">The sequence shown here is derived from an EMBL/GenBank/DDBJ whole genome shotgun (WGS) entry which is preliminary data.</text>
</comment>
<evidence type="ECO:0000256" key="5">
    <source>
        <dbReference type="ARBA" id="ARBA00022833"/>
    </source>
</evidence>
<proteinExistence type="predicted"/>
<comment type="catalytic activity">
    <reaction evidence="1">
        <text>S-ubiquitinyl-[E2 ubiquitin-conjugating enzyme]-L-cysteine + [acceptor protein]-L-lysine = [E2 ubiquitin-conjugating enzyme]-L-cysteine + N(6)-ubiquitinyl-[acceptor protein]-L-lysine.</text>
        <dbReference type="EC" id="2.3.2.27"/>
    </reaction>
</comment>
<keyword evidence="5" id="KW-0862">Zinc</keyword>
<dbReference type="OrthoDB" id="4348522at2759"/>
<evidence type="ECO:0000256" key="1">
    <source>
        <dbReference type="ARBA" id="ARBA00000900"/>
    </source>
</evidence>
<dbReference type="STRING" id="93759.A0A1R3HG07"/>
<dbReference type="SUPFAM" id="SSF57850">
    <property type="entry name" value="RING/U-box"/>
    <property type="match status" value="1"/>
</dbReference>
<dbReference type="EC" id="2.3.2.27" evidence="2"/>
<dbReference type="GO" id="GO:0005737">
    <property type="term" value="C:cytoplasm"/>
    <property type="evidence" value="ECO:0007669"/>
    <property type="project" value="TreeGrafter"/>
</dbReference>
<evidence type="ECO:0000313" key="9">
    <source>
        <dbReference type="Proteomes" id="UP000187203"/>
    </source>
</evidence>
<dbReference type="PROSITE" id="PS50089">
    <property type="entry name" value="ZF_RING_2"/>
    <property type="match status" value="1"/>
</dbReference>
<protein>
    <recommendedName>
        <fullName evidence="2">RING-type E3 ubiquitin transferase</fullName>
        <ecNumber evidence="2">2.3.2.27</ecNumber>
    </recommendedName>
</protein>
<dbReference type="Proteomes" id="UP000187203">
    <property type="component" value="Unassembled WGS sequence"/>
</dbReference>
<sequence>MAAVSSFRLENLQHNVIAQPALIIPSPAPTSEVQLDVTMSFRLNFSRHGSSNPVGPLFKRVRCSIDNPALASWNLDHMILKLYQELQTDFNFSIAFEHHVFPEFDYASEEILRNWDRVRVRVGMTNFTRRSMGTIVLPVHAEFSGTVVEYVQEIQSPPIVQQITNYDEDSSVIYDDVGIGPIAQQIRNYNEDSSVIYDDVGIGRAVEESALEFERTRYGMVPATESSIKRMLKNVINVEQGKDCMVCLEQLEVGSCVSQMPCSHDFHADCIQTWLKQSHYCPICRFEMPTERL</sequence>
<dbReference type="PANTHER" id="PTHR15710:SF59">
    <property type="entry name" value="E3 UBIQUITIN-PROTEIN LIGASE SDIR1-LIKE"/>
    <property type="match status" value="1"/>
</dbReference>
<dbReference type="InterPro" id="IPR001841">
    <property type="entry name" value="Znf_RING"/>
</dbReference>
<keyword evidence="3" id="KW-0479">Metal-binding</keyword>
<keyword evidence="9" id="KW-1185">Reference proteome</keyword>
<evidence type="ECO:0000313" key="8">
    <source>
        <dbReference type="EMBL" id="OMO69225.1"/>
    </source>
</evidence>
<dbReference type="InterPro" id="IPR013083">
    <property type="entry name" value="Znf_RING/FYVE/PHD"/>
</dbReference>
<dbReference type="PANTHER" id="PTHR15710">
    <property type="entry name" value="E3 UBIQUITIN-PROTEIN LIGASE PRAJA"/>
    <property type="match status" value="1"/>
</dbReference>
<dbReference type="GO" id="GO:0016567">
    <property type="term" value="P:protein ubiquitination"/>
    <property type="evidence" value="ECO:0007669"/>
    <property type="project" value="TreeGrafter"/>
</dbReference>
<evidence type="ECO:0000256" key="2">
    <source>
        <dbReference type="ARBA" id="ARBA00012483"/>
    </source>
</evidence>
<dbReference type="CDD" id="cd16454">
    <property type="entry name" value="RING-H2_PA-TM-RING"/>
    <property type="match status" value="1"/>
</dbReference>
<dbReference type="Pfam" id="PF13639">
    <property type="entry name" value="zf-RING_2"/>
    <property type="match status" value="1"/>
</dbReference>
<name>A0A1R3HG07_9ROSI</name>
<dbReference type="GO" id="GO:0061630">
    <property type="term" value="F:ubiquitin protein ligase activity"/>
    <property type="evidence" value="ECO:0007669"/>
    <property type="project" value="UniProtKB-EC"/>
</dbReference>